<evidence type="ECO:0000256" key="5">
    <source>
        <dbReference type="ARBA" id="ARBA00022741"/>
    </source>
</evidence>
<evidence type="ECO:0000256" key="3">
    <source>
        <dbReference type="ARBA" id="ARBA00022553"/>
    </source>
</evidence>
<feature type="region of interest" description="Disordered" evidence="9">
    <location>
        <begin position="404"/>
        <end position="424"/>
    </location>
</feature>
<dbReference type="Pfam" id="PF02518">
    <property type="entry name" value="HATPase_c"/>
    <property type="match status" value="1"/>
</dbReference>
<dbReference type="SUPFAM" id="SSF55874">
    <property type="entry name" value="ATPase domain of HSP90 chaperone/DNA topoisomerase II/histidine kinase"/>
    <property type="match status" value="1"/>
</dbReference>
<evidence type="ECO:0000259" key="11">
    <source>
        <dbReference type="SMART" id="SM00387"/>
    </source>
</evidence>
<dbReference type="EMBL" id="JBHMCF010000038">
    <property type="protein sequence ID" value="MFB9474326.1"/>
    <property type="molecule type" value="Genomic_DNA"/>
</dbReference>
<organism evidence="12 13">
    <name type="scientific">Nonomuraea salmonea</name>
    <dbReference type="NCBI Taxonomy" id="46181"/>
    <lineage>
        <taxon>Bacteria</taxon>
        <taxon>Bacillati</taxon>
        <taxon>Actinomycetota</taxon>
        <taxon>Actinomycetes</taxon>
        <taxon>Streptosporangiales</taxon>
        <taxon>Streptosporangiaceae</taxon>
        <taxon>Nonomuraea</taxon>
    </lineage>
</organism>
<feature type="domain" description="Histidine kinase/HSP90-like ATPase" evidence="11">
    <location>
        <begin position="334"/>
        <end position="424"/>
    </location>
</feature>
<keyword evidence="3" id="KW-0597">Phosphoprotein</keyword>
<dbReference type="Pfam" id="PF07730">
    <property type="entry name" value="HisKA_3"/>
    <property type="match status" value="1"/>
</dbReference>
<evidence type="ECO:0000256" key="9">
    <source>
        <dbReference type="SAM" id="MobiDB-lite"/>
    </source>
</evidence>
<dbReference type="InterPro" id="IPR036890">
    <property type="entry name" value="HATPase_C_sf"/>
</dbReference>
<dbReference type="RefSeq" id="WP_364367295.1">
    <property type="nucleotide sequence ID" value="NZ_JBHMCF010000038.1"/>
</dbReference>
<keyword evidence="10" id="KW-0472">Membrane</keyword>
<reference evidence="12 13" key="1">
    <citation type="submission" date="2024-09" db="EMBL/GenBank/DDBJ databases">
        <authorList>
            <person name="Sun Q."/>
            <person name="Mori K."/>
        </authorList>
    </citation>
    <scope>NUCLEOTIDE SEQUENCE [LARGE SCALE GENOMIC DNA]</scope>
    <source>
        <strain evidence="12 13">JCM 3324</strain>
    </source>
</reference>
<protein>
    <recommendedName>
        <fullName evidence="2">histidine kinase</fullName>
        <ecNumber evidence="2">2.7.13.3</ecNumber>
    </recommendedName>
</protein>
<feature type="transmembrane region" description="Helical" evidence="10">
    <location>
        <begin position="114"/>
        <end position="138"/>
    </location>
</feature>
<keyword evidence="7" id="KW-0067">ATP-binding</keyword>
<keyword evidence="10" id="KW-0812">Transmembrane</keyword>
<accession>A0ABV5NVG2</accession>
<dbReference type="InterPro" id="IPR025828">
    <property type="entry name" value="Put_sensor_dom"/>
</dbReference>
<keyword evidence="6 12" id="KW-0418">Kinase</keyword>
<gene>
    <name evidence="12" type="ORF">ACFFR3_32945</name>
</gene>
<keyword evidence="10" id="KW-1133">Transmembrane helix</keyword>
<evidence type="ECO:0000313" key="12">
    <source>
        <dbReference type="EMBL" id="MFB9474326.1"/>
    </source>
</evidence>
<evidence type="ECO:0000256" key="6">
    <source>
        <dbReference type="ARBA" id="ARBA00022777"/>
    </source>
</evidence>
<evidence type="ECO:0000256" key="8">
    <source>
        <dbReference type="ARBA" id="ARBA00023012"/>
    </source>
</evidence>
<keyword evidence="8" id="KW-0902">Two-component regulatory system</keyword>
<dbReference type="PANTHER" id="PTHR24421:SF10">
    <property type="entry name" value="NITRATE_NITRITE SENSOR PROTEIN NARQ"/>
    <property type="match status" value="1"/>
</dbReference>
<dbReference type="Gene3D" id="1.20.5.1930">
    <property type="match status" value="1"/>
</dbReference>
<evidence type="ECO:0000256" key="7">
    <source>
        <dbReference type="ARBA" id="ARBA00022840"/>
    </source>
</evidence>
<dbReference type="Gene3D" id="3.30.565.10">
    <property type="entry name" value="Histidine kinase-like ATPase, C-terminal domain"/>
    <property type="match status" value="1"/>
</dbReference>
<feature type="transmembrane region" description="Helical" evidence="10">
    <location>
        <begin position="174"/>
        <end position="194"/>
    </location>
</feature>
<dbReference type="SMART" id="SM00387">
    <property type="entry name" value="HATPase_c"/>
    <property type="match status" value="1"/>
</dbReference>
<comment type="caution">
    <text evidence="12">The sequence shown here is derived from an EMBL/GenBank/DDBJ whole genome shotgun (WGS) entry which is preliminary data.</text>
</comment>
<dbReference type="CDD" id="cd16917">
    <property type="entry name" value="HATPase_UhpB-NarQ-NarX-like"/>
    <property type="match status" value="1"/>
</dbReference>
<name>A0ABV5NVG2_9ACTN</name>
<dbReference type="GO" id="GO:0016301">
    <property type="term" value="F:kinase activity"/>
    <property type="evidence" value="ECO:0007669"/>
    <property type="project" value="UniProtKB-KW"/>
</dbReference>
<dbReference type="Pfam" id="PF13796">
    <property type="entry name" value="Sensor"/>
    <property type="match status" value="1"/>
</dbReference>
<evidence type="ECO:0000256" key="2">
    <source>
        <dbReference type="ARBA" id="ARBA00012438"/>
    </source>
</evidence>
<comment type="catalytic activity">
    <reaction evidence="1">
        <text>ATP + protein L-histidine = ADP + protein N-phospho-L-histidine.</text>
        <dbReference type="EC" id="2.7.13.3"/>
    </reaction>
</comment>
<dbReference type="InterPro" id="IPR050482">
    <property type="entry name" value="Sensor_HK_TwoCompSys"/>
</dbReference>
<dbReference type="InterPro" id="IPR011712">
    <property type="entry name" value="Sig_transdc_His_kin_sub3_dim/P"/>
</dbReference>
<keyword evidence="4" id="KW-0808">Transferase</keyword>
<evidence type="ECO:0000256" key="4">
    <source>
        <dbReference type="ARBA" id="ARBA00022679"/>
    </source>
</evidence>
<evidence type="ECO:0000313" key="13">
    <source>
        <dbReference type="Proteomes" id="UP001589568"/>
    </source>
</evidence>
<evidence type="ECO:0000256" key="1">
    <source>
        <dbReference type="ARBA" id="ARBA00000085"/>
    </source>
</evidence>
<keyword evidence="13" id="KW-1185">Reference proteome</keyword>
<dbReference type="EC" id="2.7.13.3" evidence="2"/>
<dbReference type="Proteomes" id="UP001589568">
    <property type="component" value="Unassembled WGS sequence"/>
</dbReference>
<keyword evidence="5" id="KW-0547">Nucleotide-binding</keyword>
<sequence>MPDHDSPAERRPARTWDPSARARATLDGLEHLVGGIGTGALALLVLVGLVLVGLLCLVGVGLPLLPGALRALRAVADRERARLTRWGPGDLISPDPVPDGWRAAVKRPASRRELVWVLPHATIGLLIGFVGLTLPFSAVRDLLYPLYWQVLPPGETAGAGLGIWDADTFPSALAVSPLSLFWLALTLAFVPAMARLQAWPGRRLLAADPATDLALRVAQLTATRAGALDAHAAELRRIERSLHDGTQNRIVAVTMLLGAARRALARDPATADAVLESAQNAAETALAELRAVVRSILPPVLADRSLPDALTGLAAASPVPCRIDAEVPGRCPASVEATAYFVVAEALTNIAKHSQATRAQVTVRRDDAWLRIEITDDGRGGAAESGGSGLSGIRRRTEAHDGTFALTSPAGGPTTMNVSLPCGL</sequence>
<dbReference type="PANTHER" id="PTHR24421">
    <property type="entry name" value="NITRATE/NITRITE SENSOR PROTEIN NARX-RELATED"/>
    <property type="match status" value="1"/>
</dbReference>
<proteinExistence type="predicted"/>
<feature type="transmembrane region" description="Helical" evidence="10">
    <location>
        <begin position="40"/>
        <end position="65"/>
    </location>
</feature>
<dbReference type="InterPro" id="IPR003594">
    <property type="entry name" value="HATPase_dom"/>
</dbReference>
<evidence type="ECO:0000256" key="10">
    <source>
        <dbReference type="SAM" id="Phobius"/>
    </source>
</evidence>